<keyword evidence="4" id="KW-1185">Reference proteome</keyword>
<evidence type="ECO:0000256" key="1">
    <source>
        <dbReference type="SAM" id="Coils"/>
    </source>
</evidence>
<dbReference type="InParanoid" id="A0A3Q3GIF8"/>
<feature type="compositionally biased region" description="Basic and acidic residues" evidence="2">
    <location>
        <begin position="26"/>
        <end position="49"/>
    </location>
</feature>
<dbReference type="PANTHER" id="PTHR11505">
    <property type="entry name" value="L1 TRANSPOSABLE ELEMENT-RELATED"/>
    <property type="match status" value="1"/>
</dbReference>
<feature type="compositionally biased region" description="Polar residues" evidence="2">
    <location>
        <begin position="13"/>
        <end position="22"/>
    </location>
</feature>
<protein>
    <recommendedName>
        <fullName evidence="5">L1 transposable element RRM domain-containing protein</fullName>
    </recommendedName>
</protein>
<feature type="region of interest" description="Disordered" evidence="2">
    <location>
        <begin position="1"/>
        <end position="49"/>
    </location>
</feature>
<sequence>MANNERSSRRGTKPSQTFNKLASKSSSKDGDGHSLEDKVNEQAEEEPCPRWAEKIIQEITSVQEKINIHLPTIQATTARIESELASLTNRITTAEQRISDVEDKLSPISESHKTLESQVDQLSQKVDYLENYSRRNNLRIVNIAENMEGSDIKVFATNLLKTALDIPADQPGPELERAHRVGPPRDSNGKPRPIIIRLLRFQDKENILHASRRKGELSYKSLRFFIFQDYSVTVSQMRAEYNPIKTARSSVPAAISCKACGHHG</sequence>
<dbReference type="GeneTree" id="ENSGT01000000216088"/>
<keyword evidence="1" id="KW-0175">Coiled coil</keyword>
<accession>A0A3Q3GIF8</accession>
<feature type="region of interest" description="Disordered" evidence="2">
    <location>
        <begin position="170"/>
        <end position="189"/>
    </location>
</feature>
<evidence type="ECO:0008006" key="5">
    <source>
        <dbReference type="Google" id="ProtNLM"/>
    </source>
</evidence>
<dbReference type="Gene3D" id="1.20.5.390">
    <property type="entry name" value="L1 transposable element, trimerization domain"/>
    <property type="match status" value="1"/>
</dbReference>
<reference evidence="3" key="2">
    <citation type="submission" date="2025-09" db="UniProtKB">
        <authorList>
            <consortium name="Ensembl"/>
        </authorList>
    </citation>
    <scope>IDENTIFICATION</scope>
</reference>
<evidence type="ECO:0000256" key="2">
    <source>
        <dbReference type="SAM" id="MobiDB-lite"/>
    </source>
</evidence>
<name>A0A3Q3GIF8_9LABR</name>
<evidence type="ECO:0000313" key="3">
    <source>
        <dbReference type="Ensembl" id="ENSLBEP00000033021.1"/>
    </source>
</evidence>
<dbReference type="Proteomes" id="UP000261660">
    <property type="component" value="Unplaced"/>
</dbReference>
<dbReference type="STRING" id="56723.ENSLBEP00000033021"/>
<feature type="coiled-coil region" evidence="1">
    <location>
        <begin position="77"/>
        <end position="132"/>
    </location>
</feature>
<reference evidence="3" key="1">
    <citation type="submission" date="2025-08" db="UniProtKB">
        <authorList>
            <consortium name="Ensembl"/>
        </authorList>
    </citation>
    <scope>IDENTIFICATION</scope>
</reference>
<dbReference type="SUPFAM" id="SSF57997">
    <property type="entry name" value="Tropomyosin"/>
    <property type="match status" value="1"/>
</dbReference>
<proteinExistence type="predicted"/>
<dbReference type="Ensembl" id="ENSLBET00000034485.1">
    <property type="protein sequence ID" value="ENSLBEP00000033021.1"/>
    <property type="gene ID" value="ENSLBEG00000024884.1"/>
</dbReference>
<organism evidence="3 4">
    <name type="scientific">Labrus bergylta</name>
    <name type="common">ballan wrasse</name>
    <dbReference type="NCBI Taxonomy" id="56723"/>
    <lineage>
        <taxon>Eukaryota</taxon>
        <taxon>Metazoa</taxon>
        <taxon>Chordata</taxon>
        <taxon>Craniata</taxon>
        <taxon>Vertebrata</taxon>
        <taxon>Euteleostomi</taxon>
        <taxon>Actinopterygii</taxon>
        <taxon>Neopterygii</taxon>
        <taxon>Teleostei</taxon>
        <taxon>Neoteleostei</taxon>
        <taxon>Acanthomorphata</taxon>
        <taxon>Eupercaria</taxon>
        <taxon>Labriformes</taxon>
        <taxon>Labridae</taxon>
        <taxon>Labrus</taxon>
    </lineage>
</organism>
<dbReference type="AlphaFoldDB" id="A0A3Q3GIF8"/>
<dbReference type="Gene3D" id="3.30.70.1820">
    <property type="entry name" value="L1 transposable element, RRM domain"/>
    <property type="match status" value="1"/>
</dbReference>
<dbReference type="InterPro" id="IPR004244">
    <property type="entry name" value="Transposase_22"/>
</dbReference>
<evidence type="ECO:0000313" key="4">
    <source>
        <dbReference type="Proteomes" id="UP000261660"/>
    </source>
</evidence>